<dbReference type="SUPFAM" id="SSF111369">
    <property type="entry name" value="HlyD-like secretion proteins"/>
    <property type="match status" value="1"/>
</dbReference>
<evidence type="ECO:0000256" key="3">
    <source>
        <dbReference type="SAM" id="Phobius"/>
    </source>
</evidence>
<keyword evidence="3" id="KW-0812">Transmembrane</keyword>
<dbReference type="STRING" id="556267.HWAG_00795"/>
<evidence type="ECO:0000313" key="5">
    <source>
        <dbReference type="EMBL" id="PKT81951.1"/>
    </source>
</evidence>
<evidence type="ECO:0000256" key="2">
    <source>
        <dbReference type="SAM" id="Coils"/>
    </source>
</evidence>
<evidence type="ECO:0000313" key="6">
    <source>
        <dbReference type="Proteomes" id="UP000233350"/>
    </source>
</evidence>
<proteinExistence type="inferred from homology"/>
<keyword evidence="3" id="KW-1133">Transmembrane helix</keyword>
<reference evidence="5 6" key="1">
    <citation type="submission" date="2016-07" db="EMBL/GenBank/DDBJ databases">
        <title>Detection of Helicobacter winghamensis from caecal content of red fox (Vulpes vulpes).</title>
        <authorList>
            <person name="Zanoni R.G."/>
            <person name="Florio D."/>
            <person name="Caffara M."/>
            <person name="Renzi M."/>
            <person name="Parisi A."/>
            <person name="Pasquali F."/>
            <person name="Manfreda G."/>
        </authorList>
    </citation>
    <scope>NUCLEOTIDE SEQUENCE [LARGE SCALE GENOMIC DNA]</scope>
    <source>
        <strain evidence="5 6">295_13</strain>
    </source>
</reference>
<dbReference type="Proteomes" id="UP000233350">
    <property type="component" value="Unassembled WGS sequence"/>
</dbReference>
<comment type="similarity">
    <text evidence="1">Belongs to the membrane fusion protein (MFP) (TC 8.A.1) family.</text>
</comment>
<dbReference type="Gene3D" id="1.10.287.470">
    <property type="entry name" value="Helix hairpin bin"/>
    <property type="match status" value="1"/>
</dbReference>
<feature type="coiled-coil region" evidence="2">
    <location>
        <begin position="128"/>
        <end position="155"/>
    </location>
</feature>
<comment type="caution">
    <text evidence="5">The sequence shown here is derived from an EMBL/GenBank/DDBJ whole genome shotgun (WGS) entry which is preliminary data.</text>
</comment>
<dbReference type="GO" id="GO:1990281">
    <property type="term" value="C:efflux pump complex"/>
    <property type="evidence" value="ECO:0007669"/>
    <property type="project" value="TreeGrafter"/>
</dbReference>
<evidence type="ECO:0000256" key="1">
    <source>
        <dbReference type="ARBA" id="ARBA00009477"/>
    </source>
</evidence>
<dbReference type="GO" id="GO:0015562">
    <property type="term" value="F:efflux transmembrane transporter activity"/>
    <property type="evidence" value="ECO:0007669"/>
    <property type="project" value="TreeGrafter"/>
</dbReference>
<dbReference type="PANTHER" id="PTHR30469:SF15">
    <property type="entry name" value="HLYD FAMILY OF SECRETION PROTEINS"/>
    <property type="match status" value="1"/>
</dbReference>
<name>A0A2N3PKJ7_9HELI</name>
<accession>A0A2N3PKJ7</accession>
<dbReference type="Gene3D" id="2.40.420.20">
    <property type="match status" value="1"/>
</dbReference>
<organism evidence="5 6">
    <name type="scientific">Helicobacter winghamensis</name>
    <dbReference type="NCBI Taxonomy" id="157268"/>
    <lineage>
        <taxon>Bacteria</taxon>
        <taxon>Pseudomonadati</taxon>
        <taxon>Campylobacterota</taxon>
        <taxon>Epsilonproteobacteria</taxon>
        <taxon>Campylobacterales</taxon>
        <taxon>Helicobacteraceae</taxon>
        <taxon>Helicobacter</taxon>
    </lineage>
</organism>
<feature type="transmembrane region" description="Helical" evidence="3">
    <location>
        <begin position="7"/>
        <end position="26"/>
    </location>
</feature>
<gene>
    <name evidence="5" type="ORF">BCM31_01865</name>
</gene>
<dbReference type="Gene3D" id="2.40.30.170">
    <property type="match status" value="1"/>
</dbReference>
<feature type="domain" description="CzcB-like barrel-sandwich hybrid" evidence="4">
    <location>
        <begin position="92"/>
        <end position="228"/>
    </location>
</feature>
<evidence type="ECO:0000259" key="4">
    <source>
        <dbReference type="Pfam" id="PF25973"/>
    </source>
</evidence>
<dbReference type="RefSeq" id="WP_006802489.1">
    <property type="nucleotide sequence ID" value="NZ_CABKOI010000020.1"/>
</dbReference>
<dbReference type="InterPro" id="IPR006143">
    <property type="entry name" value="RND_pump_MFP"/>
</dbReference>
<sequence length="384" mass="42263">MRFSKKSLIWLCVAVLGVGFSVFYGLKKDSALNAVSAQKLESNNIESAKESKKIESKNSSKLVKAVNLQSGVFNPTYQYVGSLYFSERGMLASEISGVIDSVLVSDGERVKKGQELAILNSDLLCDEIASKEGALKQAKAQYEKIKKDYARYKALYESESISFKEYEDILFDMQAQKGNMESIGNGLELLKTQKQKKTIVAPYDGVILQKLLKQGEWVSAGASVFNIAKLTPLEATFEVSFEILRSLKVGDDIQVQIANQNYQAKVSALIPLGDAKARTFPLKLSVNDPKGELIEGLEVRASFGVKGEEMLLVPRDAILPEIDGNVIFVLDNERAKKIKIAIKGYQGLNAYIEPLGESLKSTARVIVVGAERLRDGESVTEVKE</sequence>
<dbReference type="AlphaFoldDB" id="A0A2N3PKJ7"/>
<dbReference type="PANTHER" id="PTHR30469">
    <property type="entry name" value="MULTIDRUG RESISTANCE PROTEIN MDTA"/>
    <property type="match status" value="1"/>
</dbReference>
<dbReference type="Gene3D" id="2.40.50.100">
    <property type="match status" value="1"/>
</dbReference>
<dbReference type="EMBL" id="MBPK01000011">
    <property type="protein sequence ID" value="PKT81951.1"/>
    <property type="molecule type" value="Genomic_DNA"/>
</dbReference>
<dbReference type="GeneID" id="97290038"/>
<dbReference type="InterPro" id="IPR058647">
    <property type="entry name" value="BSH_CzcB-like"/>
</dbReference>
<dbReference type="Pfam" id="PF25973">
    <property type="entry name" value="BSH_CzcB"/>
    <property type="match status" value="1"/>
</dbReference>
<keyword evidence="2" id="KW-0175">Coiled coil</keyword>
<dbReference type="NCBIfam" id="TIGR01730">
    <property type="entry name" value="RND_mfp"/>
    <property type="match status" value="1"/>
</dbReference>
<keyword evidence="6" id="KW-1185">Reference proteome</keyword>
<protein>
    <submittedName>
        <fullName evidence="5">Efflux transporter periplasmic adaptor subunit</fullName>
    </submittedName>
</protein>
<keyword evidence="3" id="KW-0472">Membrane</keyword>